<evidence type="ECO:0000256" key="2">
    <source>
        <dbReference type="ARBA" id="ARBA00022630"/>
    </source>
</evidence>
<dbReference type="PIRSF" id="PIRSF000138">
    <property type="entry name" value="Al-hdrx_acd_dh"/>
    <property type="match status" value="1"/>
</dbReference>
<dbReference type="GO" id="GO:0016614">
    <property type="term" value="F:oxidoreductase activity, acting on CH-OH group of donors"/>
    <property type="evidence" value="ECO:0007669"/>
    <property type="project" value="UniProtKB-ARBA"/>
</dbReference>
<dbReference type="InterPro" id="IPR000262">
    <property type="entry name" value="FMN-dep_DH"/>
</dbReference>
<dbReference type="Pfam" id="PF01070">
    <property type="entry name" value="FMN_dh"/>
    <property type="match status" value="1"/>
</dbReference>
<comment type="cofactor">
    <cofactor evidence="1">
        <name>FMN</name>
        <dbReference type="ChEBI" id="CHEBI:58210"/>
    </cofactor>
</comment>
<organism evidence="6 7">
    <name type="scientific">Corynebacterium poyangense</name>
    <dbReference type="NCBI Taxonomy" id="2684405"/>
    <lineage>
        <taxon>Bacteria</taxon>
        <taxon>Bacillati</taxon>
        <taxon>Actinomycetota</taxon>
        <taxon>Actinomycetes</taxon>
        <taxon>Mycobacteriales</taxon>
        <taxon>Corynebacteriaceae</taxon>
        <taxon>Corynebacterium</taxon>
    </lineage>
</organism>
<dbReference type="Proteomes" id="UP000516320">
    <property type="component" value="Chromosome"/>
</dbReference>
<dbReference type="PANTHER" id="PTHR10578:SF107">
    <property type="entry name" value="2-HYDROXYACID OXIDASE 1"/>
    <property type="match status" value="1"/>
</dbReference>
<name>A0A7H0SSM1_9CORY</name>
<keyword evidence="2" id="KW-0285">Flavoprotein</keyword>
<dbReference type="KEGG" id="cpoy:GP475_12160"/>
<keyword evidence="7" id="KW-1185">Reference proteome</keyword>
<dbReference type="EMBL" id="CP046884">
    <property type="protein sequence ID" value="QNQ91546.1"/>
    <property type="molecule type" value="Genomic_DNA"/>
</dbReference>
<dbReference type="AlphaFoldDB" id="A0A7H0SSM1"/>
<sequence>MHFARPSLDRRAARLARAASVEDLRVIARRRTPKPAFDYVDGAAVDERTADRTREAFLNCELVPRVLQGHGDVDLSTTIAGGPSALPFGIAPTGFTRFMHAEGEDGGAAAAASHGIPFSLSTMGTRSIEEVAQIAGAGRKWFQLYLWRDREASQDLLRRAADNGFDTLLVTVDTPVAGQRLRDARNGMTIPPKLTLSTVVDAAWRPEWWFNFLTTEPLTFASLSDTTHELPTLINSMFDPTINMDDLAWIRKNWQGKLLVKGILTPADALMVLDAGADGIVVSSHGGRQLDRAPIPLQALPAIRAAVGNDVDILYDSGVRSGNDVAIALALGADFCLIGRAYLYGLMAGGREGVDKVIDLIANELRISLHLLGVSGVQELNRDHVRTPWDKSEEDPATFQA</sequence>
<evidence type="ECO:0000256" key="5">
    <source>
        <dbReference type="ARBA" id="ARBA00024042"/>
    </source>
</evidence>
<dbReference type="InterPro" id="IPR037396">
    <property type="entry name" value="FMN_HAD"/>
</dbReference>
<gene>
    <name evidence="6" type="ORF">GP475_12160</name>
</gene>
<reference evidence="6 7" key="1">
    <citation type="submission" date="2019-12" db="EMBL/GenBank/DDBJ databases">
        <title>Corynebacterium sp. nov., isolated from feces of the Anser Albifrons in China.</title>
        <authorList>
            <person name="Liu Q."/>
        </authorList>
    </citation>
    <scope>NUCLEOTIDE SEQUENCE [LARGE SCALE GENOMIC DNA]</scope>
    <source>
        <strain evidence="6 7">4H37-19</strain>
    </source>
</reference>
<evidence type="ECO:0000313" key="7">
    <source>
        <dbReference type="Proteomes" id="UP000516320"/>
    </source>
</evidence>
<evidence type="ECO:0000313" key="6">
    <source>
        <dbReference type="EMBL" id="QNQ91546.1"/>
    </source>
</evidence>
<keyword evidence="3" id="KW-0288">FMN</keyword>
<dbReference type="InterPro" id="IPR013785">
    <property type="entry name" value="Aldolase_TIM"/>
</dbReference>
<evidence type="ECO:0000256" key="3">
    <source>
        <dbReference type="ARBA" id="ARBA00022643"/>
    </source>
</evidence>
<dbReference type="PANTHER" id="PTHR10578">
    <property type="entry name" value="S -2-HYDROXY-ACID OXIDASE-RELATED"/>
    <property type="match status" value="1"/>
</dbReference>
<dbReference type="GO" id="GO:0010181">
    <property type="term" value="F:FMN binding"/>
    <property type="evidence" value="ECO:0007669"/>
    <property type="project" value="InterPro"/>
</dbReference>
<proteinExistence type="inferred from homology"/>
<protein>
    <submittedName>
        <fullName evidence="6">Alpha-hydroxy-acid oxidizing enzyme</fullName>
    </submittedName>
</protein>
<dbReference type="CDD" id="cd02809">
    <property type="entry name" value="alpha_hydroxyacid_oxid_FMN"/>
    <property type="match status" value="1"/>
</dbReference>
<comment type="similarity">
    <text evidence="5">Belongs to the FMN-dependent alpha-hydroxy acid dehydrogenase family.</text>
</comment>
<dbReference type="Gene3D" id="3.20.20.70">
    <property type="entry name" value="Aldolase class I"/>
    <property type="match status" value="1"/>
</dbReference>
<evidence type="ECO:0000256" key="4">
    <source>
        <dbReference type="ARBA" id="ARBA00023002"/>
    </source>
</evidence>
<accession>A0A7H0SSM1</accession>
<evidence type="ECO:0000256" key="1">
    <source>
        <dbReference type="ARBA" id="ARBA00001917"/>
    </source>
</evidence>
<dbReference type="InterPro" id="IPR012133">
    <property type="entry name" value="Alpha-hydoxy_acid_DH_FMN"/>
</dbReference>
<dbReference type="FunFam" id="3.20.20.70:FF:000029">
    <property type="entry name" value="L-lactate dehydrogenase"/>
    <property type="match status" value="1"/>
</dbReference>
<dbReference type="PROSITE" id="PS51349">
    <property type="entry name" value="FMN_HYDROXY_ACID_DH_2"/>
    <property type="match status" value="1"/>
</dbReference>
<dbReference type="SUPFAM" id="SSF51395">
    <property type="entry name" value="FMN-linked oxidoreductases"/>
    <property type="match status" value="1"/>
</dbReference>
<keyword evidence="4" id="KW-0560">Oxidoreductase</keyword>